<dbReference type="SUPFAM" id="SSF52540">
    <property type="entry name" value="P-loop containing nucleoside triphosphate hydrolases"/>
    <property type="match status" value="1"/>
</dbReference>
<dbReference type="InterPro" id="IPR027417">
    <property type="entry name" value="P-loop_NTPase"/>
</dbReference>
<protein>
    <submittedName>
        <fullName evidence="1">Uncharacterized protein</fullName>
    </submittedName>
</protein>
<dbReference type="VEuPathDB" id="TriTrypDB:ADEAN_000918300"/>
<evidence type="ECO:0000313" key="1">
    <source>
        <dbReference type="EMBL" id="CAD2221651.1"/>
    </source>
</evidence>
<reference evidence="1 2" key="1">
    <citation type="submission" date="2020-08" db="EMBL/GenBank/DDBJ databases">
        <authorList>
            <person name="Newling K."/>
            <person name="Davey J."/>
            <person name="Forrester S."/>
        </authorList>
    </citation>
    <scope>NUCLEOTIDE SEQUENCE [LARGE SCALE GENOMIC DNA]</scope>
    <source>
        <strain evidence="2">Crithidia deanei Carvalho (ATCC PRA-265)</strain>
    </source>
</reference>
<sequence>MGAMNPYGSMMNLNMNMGQPQNNMMPNMFMQNNMMSGGGMTLNSRGGMMTKQSMPMMGAMNMQQMQPQMMMKRQGQVETDLVEEGQVAALGRKSSQASLQRTPSRVGMYFKNKSAEGKEEEYKMEGDESIASKNRTRDPTLEHPFKSLFLYEEGNSNMRNNKHHFNKSDKNYTENDIELDGRTVRAQKPEDEEVTKYDYSGIALVSQSDDVEVTHEVLEEIRDVFAYGCNASLIMADADCPAAKPTSWFSWYALKTMAVSLFSRFEDAIADKRAEITMSMVLLQDDQSLDLLSDANVEAFQQAQNGGECNYDWKDIVVGESPLFGNVVQDLVYMWLDNAGDFNDTLDNALAVAEHYNTQGMQEDQYLNESEEYGIVLCTVLLKQIKTNSSGDQDIVFSSLFCSGVGNGVVHYNRILDKNPAEPRAVFYSVLHRSVHSCAAFSCSKNNAEIFTFLNTLQRFAKMETRKPKIGSVVNFIAYAESTIPRMEDELKKCEDPRRRAMTTKFLLRLRLMLSDFKAAIENPQEAVARTYL</sequence>
<evidence type="ECO:0000313" key="2">
    <source>
        <dbReference type="Proteomes" id="UP000515908"/>
    </source>
</evidence>
<organism evidence="1 2">
    <name type="scientific">Angomonas deanei</name>
    <dbReference type="NCBI Taxonomy" id="59799"/>
    <lineage>
        <taxon>Eukaryota</taxon>
        <taxon>Discoba</taxon>
        <taxon>Euglenozoa</taxon>
        <taxon>Kinetoplastea</taxon>
        <taxon>Metakinetoplastina</taxon>
        <taxon>Trypanosomatida</taxon>
        <taxon>Trypanosomatidae</taxon>
        <taxon>Strigomonadinae</taxon>
        <taxon>Angomonas</taxon>
    </lineage>
</organism>
<dbReference type="Proteomes" id="UP000515908">
    <property type="component" value="Chromosome 22"/>
</dbReference>
<name>A0A7G2CRM6_9TRYP</name>
<keyword evidence="2" id="KW-1185">Reference proteome</keyword>
<gene>
    <name evidence="1" type="ORF">ADEAN_000918300</name>
</gene>
<accession>A0A7G2CRM6</accession>
<dbReference type="EMBL" id="LR877166">
    <property type="protein sequence ID" value="CAD2221651.1"/>
    <property type="molecule type" value="Genomic_DNA"/>
</dbReference>
<dbReference type="AlphaFoldDB" id="A0A7G2CRM6"/>
<proteinExistence type="predicted"/>
<dbReference type="PANTHER" id="PTHR35615:SF2">
    <property type="entry name" value="PROTEIN KINASE DOMAIN-CONTAINING PROTEIN"/>
    <property type="match status" value="1"/>
</dbReference>
<dbReference type="PANTHER" id="PTHR35615">
    <property type="entry name" value="PRESENT IN THE OUTER MITOCHONDRIAL MEMBRANE PROTEOME 22-RELATED"/>
    <property type="match status" value="1"/>
</dbReference>